<dbReference type="EMBL" id="CP016359">
    <property type="protein sequence ID" value="APU66988.1"/>
    <property type="molecule type" value="Genomic_DNA"/>
</dbReference>
<feature type="domain" description="Transglutaminase-like" evidence="1">
    <location>
        <begin position="289"/>
        <end position="365"/>
    </location>
</feature>
<keyword evidence="3" id="KW-1185">Reference proteome</keyword>
<dbReference type="Gene3D" id="3.10.620.30">
    <property type="match status" value="1"/>
</dbReference>
<dbReference type="Proteomes" id="UP000186230">
    <property type="component" value="Chromosome"/>
</dbReference>
<dbReference type="SUPFAM" id="SSF54001">
    <property type="entry name" value="Cysteine proteinases"/>
    <property type="match status" value="1"/>
</dbReference>
<organism evidence="2 3">
    <name type="scientific">Christiangramia flava JLT2011</name>
    <dbReference type="NCBI Taxonomy" id="1229726"/>
    <lineage>
        <taxon>Bacteria</taxon>
        <taxon>Pseudomonadati</taxon>
        <taxon>Bacteroidota</taxon>
        <taxon>Flavobacteriia</taxon>
        <taxon>Flavobacteriales</taxon>
        <taxon>Flavobacteriaceae</taxon>
        <taxon>Christiangramia</taxon>
    </lineage>
</organism>
<dbReference type="STRING" id="1229726.GRFL_0264"/>
<evidence type="ECO:0000313" key="3">
    <source>
        <dbReference type="Proteomes" id="UP000186230"/>
    </source>
</evidence>
<dbReference type="Gene3D" id="2.60.120.1130">
    <property type="match status" value="1"/>
</dbReference>
<dbReference type="KEGG" id="gfl:GRFL_0264"/>
<proteinExistence type="predicted"/>
<sequence>MPEYPILFMSNIFWRSFLLLFITTGANYAQKHVEPSSQDLQLAEDIHARFEDDEVALVSSTDYITFDLSRDGKQVTATQTTTSQWINLTSRADIQLYDFYDGESDISEFNIFSENQKRAKYHIIDEAYHDQDLFHNDARVKHAHLDFPVKAYRYETRITKNYQDIKYFTGLYLVEEYPILKKEVTFVIPSWLQLDLKAINFEGYEITKTEKQGENANQIVTFTATNVPSRMDESHTPGPSYLYPNILILPKSFENEGQKTVLFNDTSDLYSWYRSLASELENDNSAFRNTVAQLTAGTTSEEEKIRNIYYWIQDNIRYIAFEDGIAGFKPDEASNVYKKRYGDCKGMANLTKQMLTEAGFDARLTWLGTDHIAYDYSTPNLSVDNHMICTVMLGDEMIFLDGTEKFNSLGEYNSRIQGQQMLIEDGENFILTRVPVTAPEFNSENAEYDLSIQDEEIVGSVHKSFSGQQRSDLLYYFHSLQNDRKDDFLNFYLSNGSNNIEVSNIQTSDLTNRDSILEIAYDIRIKNAVSSFGNTIYLDLDIDKELGNMDFKDRKVDYQFDSRKDLLATYKITIPDGLEVSAIPEAYKTSTEAYDLNVSFDKQYQKLIYKKHFRIKNARIKASDFENWNKHIQQLNNIYNEQITFSKN</sequence>
<evidence type="ECO:0000313" key="2">
    <source>
        <dbReference type="EMBL" id="APU66988.1"/>
    </source>
</evidence>
<dbReference type="InterPro" id="IPR038765">
    <property type="entry name" value="Papain-like_cys_pep_sf"/>
</dbReference>
<dbReference type="Gene3D" id="2.60.40.3140">
    <property type="match status" value="1"/>
</dbReference>
<gene>
    <name evidence="2" type="ORF">GRFL_0264</name>
</gene>
<dbReference type="InterPro" id="IPR002931">
    <property type="entry name" value="Transglutaminase-like"/>
</dbReference>
<protein>
    <recommendedName>
        <fullName evidence="1">Transglutaminase-like domain-containing protein</fullName>
    </recommendedName>
</protein>
<dbReference type="Pfam" id="PF01841">
    <property type="entry name" value="Transglut_core"/>
    <property type="match status" value="1"/>
</dbReference>
<accession>A0A1L7I067</accession>
<name>A0A1L7I067_9FLAO</name>
<reference evidence="2 3" key="1">
    <citation type="submission" date="2016-07" db="EMBL/GenBank/DDBJ databases">
        <title>Multi-omics approach to identify versatile polysaccharide utilization systems of a marine flavobacterium Gramella flava.</title>
        <authorList>
            <person name="Tang K."/>
        </authorList>
    </citation>
    <scope>NUCLEOTIDE SEQUENCE [LARGE SCALE GENOMIC DNA]</scope>
    <source>
        <strain evidence="2 3">JLT2011</strain>
    </source>
</reference>
<evidence type="ECO:0000259" key="1">
    <source>
        <dbReference type="Pfam" id="PF01841"/>
    </source>
</evidence>
<dbReference type="AlphaFoldDB" id="A0A1L7I067"/>